<dbReference type="Proteomes" id="UP000028524">
    <property type="component" value="Unassembled WGS sequence"/>
</dbReference>
<protein>
    <recommendedName>
        <fullName evidence="3">CBM-cenC domain-containing protein</fullName>
    </recommendedName>
</protein>
<gene>
    <name evidence="4" type="ORF">S40285_10646</name>
</gene>
<dbReference type="InterPro" id="IPR003305">
    <property type="entry name" value="CenC_carb-bd"/>
</dbReference>
<keyword evidence="2" id="KW-0732">Signal</keyword>
<dbReference type="EMBL" id="KL659987">
    <property type="protein sequence ID" value="KFA68144.1"/>
    <property type="molecule type" value="Genomic_DNA"/>
</dbReference>
<keyword evidence="5" id="KW-1185">Reference proteome</keyword>
<proteinExistence type="predicted"/>
<dbReference type="GO" id="GO:0016798">
    <property type="term" value="F:hydrolase activity, acting on glycosyl bonds"/>
    <property type="evidence" value="ECO:0007669"/>
    <property type="project" value="InterPro"/>
</dbReference>
<reference evidence="4 5" key="1">
    <citation type="journal article" date="2014" name="BMC Genomics">
        <title>Comparative genome sequencing reveals chemotype-specific gene clusters in the toxigenic black mold Stachybotrys.</title>
        <authorList>
            <person name="Semeiks J."/>
            <person name="Borek D."/>
            <person name="Otwinowski Z."/>
            <person name="Grishin N.V."/>
        </authorList>
    </citation>
    <scope>NUCLEOTIDE SEQUENCE [LARGE SCALE GENOMIC DNA]</scope>
    <source>
        <strain evidence="4 5">IBT 40285</strain>
    </source>
</reference>
<feature type="domain" description="CBM-cenC" evidence="3">
    <location>
        <begin position="83"/>
        <end position="174"/>
    </location>
</feature>
<evidence type="ECO:0000259" key="3">
    <source>
        <dbReference type="Pfam" id="PF02018"/>
    </source>
</evidence>
<dbReference type="HOGENOM" id="CLU_1161800_0_0_1"/>
<dbReference type="OrthoDB" id="5129268at2759"/>
<keyword evidence="1" id="KW-0378">Hydrolase</keyword>
<sequence length="239" mass="25036">MLALHVALLLSALTMAIAQRCNADNCYRGLLRIQSTATNLCRDYLDHVTEAPSPIATCGPNRLSSACSCIVTATAAPSPGPTNLVINGGFETGDLSPWTVVTSSGYVDVTDNSESTEYFPFRARTGTKFAQIGNPGDETPDSLSQSVSLVAGTTYTFTAYYSVLDLPLDSCHIRAVIAGTTVVEDLIYAGSGGGNPPGYYRSAGTYTSPATGPSDLSVELWCDMYSLGGVFGLDDVSLA</sequence>
<dbReference type="Pfam" id="PF02018">
    <property type="entry name" value="CBM_4_9"/>
    <property type="match status" value="1"/>
</dbReference>
<organism evidence="4 5">
    <name type="scientific">Stachybotrys chlorohalonatus (strain IBT 40285)</name>
    <dbReference type="NCBI Taxonomy" id="1283841"/>
    <lineage>
        <taxon>Eukaryota</taxon>
        <taxon>Fungi</taxon>
        <taxon>Dikarya</taxon>
        <taxon>Ascomycota</taxon>
        <taxon>Pezizomycotina</taxon>
        <taxon>Sordariomycetes</taxon>
        <taxon>Hypocreomycetidae</taxon>
        <taxon>Hypocreales</taxon>
        <taxon>Stachybotryaceae</taxon>
        <taxon>Stachybotrys</taxon>
    </lineage>
</organism>
<accession>A0A084QW09</accession>
<feature type="signal peptide" evidence="2">
    <location>
        <begin position="1"/>
        <end position="18"/>
    </location>
</feature>
<name>A0A084QW09_STAC4</name>
<evidence type="ECO:0000256" key="2">
    <source>
        <dbReference type="SAM" id="SignalP"/>
    </source>
</evidence>
<feature type="chain" id="PRO_5001779718" description="CBM-cenC domain-containing protein" evidence="2">
    <location>
        <begin position="19"/>
        <end position="239"/>
    </location>
</feature>
<evidence type="ECO:0000313" key="4">
    <source>
        <dbReference type="EMBL" id="KFA68144.1"/>
    </source>
</evidence>
<evidence type="ECO:0000313" key="5">
    <source>
        <dbReference type="Proteomes" id="UP000028524"/>
    </source>
</evidence>
<dbReference type="AlphaFoldDB" id="A0A084QW09"/>
<dbReference type="Gene3D" id="2.60.120.260">
    <property type="entry name" value="Galactose-binding domain-like"/>
    <property type="match status" value="1"/>
</dbReference>
<evidence type="ECO:0000256" key="1">
    <source>
        <dbReference type="ARBA" id="ARBA00022801"/>
    </source>
</evidence>
<dbReference type="InParanoid" id="A0A084QW09"/>